<dbReference type="AlphaFoldDB" id="A0A8S3QGL3"/>
<dbReference type="Pfam" id="PF13087">
    <property type="entry name" value="AAA_12"/>
    <property type="match status" value="1"/>
</dbReference>
<dbReference type="InterPro" id="IPR041677">
    <property type="entry name" value="DNA2/NAM7_AAA_11"/>
</dbReference>
<accession>A0A8S3QGL3</accession>
<dbReference type="GO" id="GO:0031048">
    <property type="term" value="P:regulatory ncRNA-mediated heterochromatin formation"/>
    <property type="evidence" value="ECO:0007669"/>
    <property type="project" value="TreeGrafter"/>
</dbReference>
<dbReference type="InterPro" id="IPR047187">
    <property type="entry name" value="SF1_C_Upf1"/>
</dbReference>
<name>A0A8S3QGL3_MYTED</name>
<reference evidence="3" key="1">
    <citation type="submission" date="2021-03" db="EMBL/GenBank/DDBJ databases">
        <authorList>
            <person name="Bekaert M."/>
        </authorList>
    </citation>
    <scope>NUCLEOTIDE SEQUENCE</scope>
</reference>
<evidence type="ECO:0008006" key="5">
    <source>
        <dbReference type="Google" id="ProtNLM"/>
    </source>
</evidence>
<dbReference type="SUPFAM" id="SSF52540">
    <property type="entry name" value="P-loop containing nucleoside triphosphate hydrolases"/>
    <property type="match status" value="1"/>
</dbReference>
<dbReference type="GO" id="GO:0004386">
    <property type="term" value="F:helicase activity"/>
    <property type="evidence" value="ECO:0007669"/>
    <property type="project" value="InterPro"/>
</dbReference>
<dbReference type="Pfam" id="PF13086">
    <property type="entry name" value="AAA_11"/>
    <property type="match status" value="1"/>
</dbReference>
<dbReference type="EMBL" id="CAJPWZ010000477">
    <property type="protein sequence ID" value="CAG2194379.1"/>
    <property type="molecule type" value="Genomic_DNA"/>
</dbReference>
<feature type="domain" description="DNA2/NAM7 helicase-like C-terminal" evidence="2">
    <location>
        <begin position="144"/>
        <end position="311"/>
    </location>
</feature>
<organism evidence="3 4">
    <name type="scientific">Mytilus edulis</name>
    <name type="common">Blue mussel</name>
    <dbReference type="NCBI Taxonomy" id="6550"/>
    <lineage>
        <taxon>Eukaryota</taxon>
        <taxon>Metazoa</taxon>
        <taxon>Spiralia</taxon>
        <taxon>Lophotrochozoa</taxon>
        <taxon>Mollusca</taxon>
        <taxon>Bivalvia</taxon>
        <taxon>Autobranchia</taxon>
        <taxon>Pteriomorphia</taxon>
        <taxon>Mytilida</taxon>
        <taxon>Mytiloidea</taxon>
        <taxon>Mytilidae</taxon>
        <taxon>Mytilinae</taxon>
        <taxon>Mytilus</taxon>
    </lineage>
</organism>
<dbReference type="Proteomes" id="UP000683360">
    <property type="component" value="Unassembled WGS sequence"/>
</dbReference>
<comment type="caution">
    <text evidence="3">The sequence shown here is derived from an EMBL/GenBank/DDBJ whole genome shotgun (WGS) entry which is preliminary data.</text>
</comment>
<dbReference type="PANTHER" id="PTHR10887:SF341">
    <property type="entry name" value="NFX1-TYPE ZINC FINGER-CONTAINING PROTEIN 1"/>
    <property type="match status" value="1"/>
</dbReference>
<feature type="domain" description="DNA2/NAM7 helicase helicase" evidence="1">
    <location>
        <begin position="20"/>
        <end position="130"/>
    </location>
</feature>
<dbReference type="Gene3D" id="3.40.50.300">
    <property type="entry name" value="P-loop containing nucleotide triphosphate hydrolases"/>
    <property type="match status" value="2"/>
</dbReference>
<gene>
    <name evidence="3" type="ORF">MEDL_9407</name>
</gene>
<evidence type="ECO:0000259" key="1">
    <source>
        <dbReference type="Pfam" id="PF13086"/>
    </source>
</evidence>
<dbReference type="PANTHER" id="PTHR10887">
    <property type="entry name" value="DNA2/NAM7 HELICASE FAMILY"/>
    <property type="match status" value="1"/>
</dbReference>
<sequence length="573" mass="66267">MQGIQENRFFDTMAQKIESITRRVVTTQNKYCKAIDGDYDLDLNDKTYRYNNRSRRDEATEADIIILKKARLIACTTTRAARDKDILKQVSPSIFLIEEAAEIPEHHVVACLTSSCRQLIMIGDHQQLRPSYNDYKTAQEHKINISLFERLIDEGFPSTQLEYQHRMRPSISKLLVPHIYENLKNDTNVSGYENVKGIHCDMFLNSHSVFEDQDHNTISKSHKNRFEALFICELYRYLRIQGYESSEITVLSTYLDQVRLLRDSIGKVDEELSRTNAWFSSEQSVRVETVDNFQGEENKIILLSLVRNSCERCNVFVEKTIPKCQHVKSMPCHINPQLESCGQRCQASMNCGHQCNKTCKDNCSTEDSCKKKIQVKARCGHEVQVECSTKYDASCKLQCSGILNCGHKCKGTHSECSQGRLHVPCYANCERNLVYEHDHKDHCSYRRSSCMNDDTCKTRVDGSKLCKGECKAECPNKFKCDKSCMEPCEKLKCNTLCEPDIQDKNIMNFCPEIRRLQLILGIHTFKTELYARDEGLIFPDIIENFLLKLESIEIMKEDELSKMRKKQKTFLLE</sequence>
<dbReference type="GO" id="GO:0031380">
    <property type="term" value="C:nuclear RNA-directed RNA polymerase complex"/>
    <property type="evidence" value="ECO:0007669"/>
    <property type="project" value="TreeGrafter"/>
</dbReference>
<keyword evidence="4" id="KW-1185">Reference proteome</keyword>
<protein>
    <recommendedName>
        <fullName evidence="5">NFX1-type zinc finger-containing protein 1</fullName>
    </recommendedName>
</protein>
<dbReference type="InterPro" id="IPR027417">
    <property type="entry name" value="P-loop_NTPase"/>
</dbReference>
<evidence type="ECO:0000313" key="3">
    <source>
        <dbReference type="EMBL" id="CAG2194379.1"/>
    </source>
</evidence>
<dbReference type="InterPro" id="IPR041679">
    <property type="entry name" value="DNA2/NAM7-like_C"/>
</dbReference>
<dbReference type="OrthoDB" id="2423195at2759"/>
<dbReference type="CDD" id="cd18808">
    <property type="entry name" value="SF1_C_Upf1"/>
    <property type="match status" value="1"/>
</dbReference>
<proteinExistence type="predicted"/>
<dbReference type="InterPro" id="IPR045055">
    <property type="entry name" value="DNA2/NAM7-like"/>
</dbReference>
<evidence type="ECO:0000259" key="2">
    <source>
        <dbReference type="Pfam" id="PF13087"/>
    </source>
</evidence>
<evidence type="ECO:0000313" key="4">
    <source>
        <dbReference type="Proteomes" id="UP000683360"/>
    </source>
</evidence>